<name>A0A6S9WTX9_CHRCT</name>
<accession>A0A6S9WTX9</accession>
<dbReference type="AlphaFoldDB" id="A0A6S9WTX9"/>
<evidence type="ECO:0000313" key="1">
    <source>
        <dbReference type="EMBL" id="CAE0765595.1"/>
    </source>
</evidence>
<dbReference type="EMBL" id="HBIZ01028648">
    <property type="protein sequence ID" value="CAE0765599.1"/>
    <property type="molecule type" value="Transcribed_RNA"/>
</dbReference>
<organism evidence="3">
    <name type="scientific">Chrysotila carterae</name>
    <name type="common">Marine alga</name>
    <name type="synonym">Syracosphaera carterae</name>
    <dbReference type="NCBI Taxonomy" id="13221"/>
    <lineage>
        <taxon>Eukaryota</taxon>
        <taxon>Haptista</taxon>
        <taxon>Haptophyta</taxon>
        <taxon>Prymnesiophyceae</taxon>
        <taxon>Isochrysidales</taxon>
        <taxon>Isochrysidaceae</taxon>
        <taxon>Chrysotila</taxon>
    </lineage>
</organism>
<sequence>MHTSLSFSIVPMPLLRTKFLPALKAEPNWDESTFAKPAGGGCTNFKDHTKAPIVWLEYPGGKKEYIGGRDFFCEWAGKKYASDAEIVKLAGGEKPLKNPGPGLRAFNFDNKSGLRP</sequence>
<evidence type="ECO:0000313" key="3">
    <source>
        <dbReference type="EMBL" id="CAE0765599.1"/>
    </source>
</evidence>
<dbReference type="EMBL" id="HBIZ01028644">
    <property type="protein sequence ID" value="CAE0765595.1"/>
    <property type="molecule type" value="Transcribed_RNA"/>
</dbReference>
<proteinExistence type="predicted"/>
<evidence type="ECO:0000313" key="2">
    <source>
        <dbReference type="EMBL" id="CAE0765597.1"/>
    </source>
</evidence>
<dbReference type="EMBL" id="HBIZ01028646">
    <property type="protein sequence ID" value="CAE0765597.1"/>
    <property type="molecule type" value="Transcribed_RNA"/>
</dbReference>
<gene>
    <name evidence="1" type="ORF">PCAR00345_LOCUS18207</name>
    <name evidence="2" type="ORF">PCAR00345_LOCUS18209</name>
    <name evidence="3" type="ORF">PCAR00345_LOCUS18211</name>
</gene>
<reference evidence="3" key="1">
    <citation type="submission" date="2021-01" db="EMBL/GenBank/DDBJ databases">
        <authorList>
            <person name="Corre E."/>
            <person name="Pelletier E."/>
            <person name="Niang G."/>
            <person name="Scheremetjew M."/>
            <person name="Finn R."/>
            <person name="Kale V."/>
            <person name="Holt S."/>
            <person name="Cochrane G."/>
            <person name="Meng A."/>
            <person name="Brown T."/>
            <person name="Cohen L."/>
        </authorList>
    </citation>
    <scope>NUCLEOTIDE SEQUENCE</scope>
    <source>
        <strain evidence="3">CCMP645</strain>
    </source>
</reference>
<protein>
    <submittedName>
        <fullName evidence="3">Uncharacterized protein</fullName>
    </submittedName>
</protein>